<evidence type="ECO:0000313" key="1">
    <source>
        <dbReference type="EMBL" id="KAH7990566.1"/>
    </source>
</evidence>
<dbReference type="EMBL" id="CM037629">
    <property type="protein sequence ID" value="KAH7990566.1"/>
    <property type="molecule type" value="Genomic_DNA"/>
</dbReference>
<keyword evidence="2" id="KW-1185">Reference proteome</keyword>
<comment type="caution">
    <text evidence="1">The sequence shown here is derived from an EMBL/GenBank/DDBJ whole genome shotgun (WGS) entry which is preliminary data.</text>
</comment>
<sequence length="296" mass="32886">MLNSLGHCMASAHNQRKHCGRGALLCGRHSFPLPYEKDIGQPQPRGLFYSQPKDGGIASAKVCHHAECQQLNHNGPLHLCETCDGRFHSAMHFDGHIRFDLQGSVLARNVSTRSCPPRTSPASDVEDDDEGLMDGRGDKKSSALKLTKKKARRRHTDDPSKECFTLKFDLNVDIETEIVPAMKKKSLGEGLLPVFERKGIDLSKVDIYLDQSNTPLSLNFEAYRFGGHYLRVKAKPGDELKVEQAVKDFKSLSLPIMHPSATGPSFPCTPSLDRLEHLPLRRESADILVVCVHEAL</sequence>
<protein>
    <submittedName>
        <fullName evidence="1">Pleckstrin y domain-containing G member 5</fullName>
    </submittedName>
</protein>
<name>A0ACB8EDU9_9SAUR</name>
<proteinExistence type="predicted"/>
<accession>A0ACB8EDU9</accession>
<evidence type="ECO:0000313" key="2">
    <source>
        <dbReference type="Proteomes" id="UP000827872"/>
    </source>
</evidence>
<organism evidence="1 2">
    <name type="scientific">Sphaerodactylus townsendi</name>
    <dbReference type="NCBI Taxonomy" id="933632"/>
    <lineage>
        <taxon>Eukaryota</taxon>
        <taxon>Metazoa</taxon>
        <taxon>Chordata</taxon>
        <taxon>Craniata</taxon>
        <taxon>Vertebrata</taxon>
        <taxon>Euteleostomi</taxon>
        <taxon>Lepidosauria</taxon>
        <taxon>Squamata</taxon>
        <taxon>Bifurcata</taxon>
        <taxon>Gekkota</taxon>
        <taxon>Sphaerodactylidae</taxon>
        <taxon>Sphaerodactylus</taxon>
    </lineage>
</organism>
<reference evidence="1" key="1">
    <citation type="submission" date="2021-08" db="EMBL/GenBank/DDBJ databases">
        <title>The first chromosome-level gecko genome reveals the dynamic sex chromosomes of Neotropical dwarf geckos (Sphaerodactylidae: Sphaerodactylus).</title>
        <authorList>
            <person name="Pinto B.J."/>
            <person name="Keating S.E."/>
            <person name="Gamble T."/>
        </authorList>
    </citation>
    <scope>NUCLEOTIDE SEQUENCE</scope>
    <source>
        <strain evidence="1">TG3544</strain>
    </source>
</reference>
<dbReference type="Proteomes" id="UP000827872">
    <property type="component" value="Linkage Group LG16"/>
</dbReference>
<gene>
    <name evidence="1" type="primary">PLEKHG5_1</name>
    <name evidence="1" type="ORF">K3G42_008596</name>
</gene>